<dbReference type="EMBL" id="VZRB01000012">
    <property type="protein sequence ID" value="KAB1145413.1"/>
    <property type="molecule type" value="Genomic_DNA"/>
</dbReference>
<evidence type="ECO:0000256" key="2">
    <source>
        <dbReference type="ARBA" id="ARBA00022670"/>
    </source>
</evidence>
<comment type="similarity">
    <text evidence="1">Belongs to the peptidase C40 family.</text>
</comment>
<dbReference type="InterPro" id="IPR000064">
    <property type="entry name" value="NLP_P60_dom"/>
</dbReference>
<evidence type="ECO:0000256" key="4">
    <source>
        <dbReference type="ARBA" id="ARBA00022807"/>
    </source>
</evidence>
<evidence type="ECO:0000256" key="5">
    <source>
        <dbReference type="SAM" id="MobiDB-lite"/>
    </source>
</evidence>
<evidence type="ECO:0000313" key="8">
    <source>
        <dbReference type="Proteomes" id="UP000442707"/>
    </source>
</evidence>
<dbReference type="Pfam" id="PF00877">
    <property type="entry name" value="NLPC_P60"/>
    <property type="match status" value="1"/>
</dbReference>
<feature type="region of interest" description="Disordered" evidence="5">
    <location>
        <begin position="1"/>
        <end position="68"/>
    </location>
</feature>
<keyword evidence="2" id="KW-0645">Protease</keyword>
<evidence type="ECO:0000313" key="7">
    <source>
        <dbReference type="EMBL" id="KAB1145413.1"/>
    </source>
</evidence>
<accession>A0A6H9V027</accession>
<proteinExistence type="inferred from homology"/>
<keyword evidence="3" id="KW-0378">Hydrolase</keyword>
<dbReference type="AlphaFoldDB" id="A0A6H9V027"/>
<sequence>MAWPQQQPAADGAWPQQQPADSGAWPLQTGEAAWQQQQPFPGPAATTDGPGTPAGAVGTVSAADPVNGPKAERALDFARAQTGRPCVMGATGPDSYDCASLTQAAWKAAGVALPRSAPDQANAGTVIPLSSVQPGDLLFFHDDLTHVGLYTGNGLMIHAPGPGRYIREESVHSVGESAIRGAVRLA</sequence>
<dbReference type="SUPFAM" id="SSF54001">
    <property type="entry name" value="Cysteine proteinases"/>
    <property type="match status" value="1"/>
</dbReference>
<dbReference type="GO" id="GO:0008234">
    <property type="term" value="F:cysteine-type peptidase activity"/>
    <property type="evidence" value="ECO:0007669"/>
    <property type="project" value="UniProtKB-KW"/>
</dbReference>
<name>A0A6H9V027_9ACTN</name>
<dbReference type="PANTHER" id="PTHR47359:SF3">
    <property type="entry name" value="NLP_P60 DOMAIN-CONTAINING PROTEIN-RELATED"/>
    <property type="match status" value="1"/>
</dbReference>
<dbReference type="InterPro" id="IPR038765">
    <property type="entry name" value="Papain-like_cys_pep_sf"/>
</dbReference>
<dbReference type="GO" id="GO:0006508">
    <property type="term" value="P:proteolysis"/>
    <property type="evidence" value="ECO:0007669"/>
    <property type="project" value="UniProtKB-KW"/>
</dbReference>
<keyword evidence="8" id="KW-1185">Reference proteome</keyword>
<dbReference type="InterPro" id="IPR051794">
    <property type="entry name" value="PG_Endopeptidase_C40"/>
</dbReference>
<evidence type="ECO:0000256" key="1">
    <source>
        <dbReference type="ARBA" id="ARBA00007074"/>
    </source>
</evidence>
<comment type="caution">
    <text evidence="7">The sequence shown here is derived from an EMBL/GenBank/DDBJ whole genome shotgun (WGS) entry which is preliminary data.</text>
</comment>
<evidence type="ECO:0000256" key="3">
    <source>
        <dbReference type="ARBA" id="ARBA00022801"/>
    </source>
</evidence>
<dbReference type="PANTHER" id="PTHR47359">
    <property type="entry name" value="PEPTIDOGLYCAN DL-ENDOPEPTIDASE CWLO"/>
    <property type="match status" value="1"/>
</dbReference>
<keyword evidence="4" id="KW-0788">Thiol protease</keyword>
<dbReference type="Proteomes" id="UP000442707">
    <property type="component" value="Unassembled WGS sequence"/>
</dbReference>
<reference evidence="7 8" key="1">
    <citation type="submission" date="2019-09" db="EMBL/GenBank/DDBJ databases">
        <title>Screening of Novel Bioactive Compounds from Soil-Associated.</title>
        <authorList>
            <person name="Zhao S."/>
        </authorList>
    </citation>
    <scope>NUCLEOTIDE SEQUENCE [LARGE SCALE GENOMIC DNA]</scope>
    <source>
        <strain evidence="7 8">HIT-DPA4</strain>
    </source>
</reference>
<gene>
    <name evidence="7" type="ORF">F7R91_18845</name>
</gene>
<organism evidence="7 8">
    <name type="scientific">Streptomyces luteolifulvus</name>
    <dbReference type="NCBI Taxonomy" id="2615112"/>
    <lineage>
        <taxon>Bacteria</taxon>
        <taxon>Bacillati</taxon>
        <taxon>Actinomycetota</taxon>
        <taxon>Actinomycetes</taxon>
        <taxon>Kitasatosporales</taxon>
        <taxon>Streptomycetaceae</taxon>
        <taxon>Streptomyces</taxon>
    </lineage>
</organism>
<dbReference type="PROSITE" id="PS51935">
    <property type="entry name" value="NLPC_P60"/>
    <property type="match status" value="1"/>
</dbReference>
<feature type="domain" description="NlpC/P60" evidence="6">
    <location>
        <begin position="68"/>
        <end position="186"/>
    </location>
</feature>
<evidence type="ECO:0000259" key="6">
    <source>
        <dbReference type="PROSITE" id="PS51935"/>
    </source>
</evidence>
<protein>
    <submittedName>
        <fullName evidence="7">NlpC/P60 family protein</fullName>
    </submittedName>
</protein>
<dbReference type="Gene3D" id="3.90.1720.10">
    <property type="entry name" value="endopeptidase domain like (from Nostoc punctiforme)"/>
    <property type="match status" value="1"/>
</dbReference>